<reference evidence="2 3" key="1">
    <citation type="submission" date="2008-07" db="EMBL/GenBank/DDBJ databases">
        <authorList>
            <person name="El-Sayed N."/>
            <person name="Caler E."/>
            <person name="Inman J."/>
            <person name="Amedeo P."/>
            <person name="Hass B."/>
            <person name="Wortman J."/>
        </authorList>
    </citation>
    <scope>NUCLEOTIDE SEQUENCE [LARGE SCALE GENOMIC DNA]</scope>
    <source>
        <strain evidence="3">ATCC 50983 / TXsc</strain>
    </source>
</reference>
<evidence type="ECO:0000313" key="3">
    <source>
        <dbReference type="Proteomes" id="UP000007800"/>
    </source>
</evidence>
<dbReference type="Gene3D" id="3.30.70.270">
    <property type="match status" value="1"/>
</dbReference>
<protein>
    <recommendedName>
        <fullName evidence="4">Reverse transcriptase domain-containing protein</fullName>
    </recommendedName>
</protein>
<feature type="region of interest" description="Disordered" evidence="1">
    <location>
        <begin position="13"/>
        <end position="47"/>
    </location>
</feature>
<evidence type="ECO:0008006" key="4">
    <source>
        <dbReference type="Google" id="ProtNLM"/>
    </source>
</evidence>
<dbReference type="Gene3D" id="3.10.10.10">
    <property type="entry name" value="HIV Type 1 Reverse Transcriptase, subunit A, domain 1"/>
    <property type="match status" value="1"/>
</dbReference>
<dbReference type="InterPro" id="IPR043128">
    <property type="entry name" value="Rev_trsase/Diguanyl_cyclase"/>
</dbReference>
<dbReference type="GeneID" id="9043863"/>
<dbReference type="AlphaFoldDB" id="C5LRE8"/>
<dbReference type="SUPFAM" id="SSF56672">
    <property type="entry name" value="DNA/RNA polymerases"/>
    <property type="match status" value="1"/>
</dbReference>
<organism evidence="3">
    <name type="scientific">Perkinsus marinus (strain ATCC 50983 / TXsc)</name>
    <dbReference type="NCBI Taxonomy" id="423536"/>
    <lineage>
        <taxon>Eukaryota</taxon>
        <taxon>Sar</taxon>
        <taxon>Alveolata</taxon>
        <taxon>Perkinsozoa</taxon>
        <taxon>Perkinsea</taxon>
        <taxon>Perkinsida</taxon>
        <taxon>Perkinsidae</taxon>
        <taxon>Perkinsus</taxon>
    </lineage>
</organism>
<accession>C5LRE8</accession>
<sequence length="327" mass="36450">MKLETIENEIKAINGGTCTGSDPGSDTEDTVSTVASEEDSPPENVEVAPPVSRVPILDEAHEDMEQYEACQEVDQATLLTRGYPSRMFVPPEEGRRVRGVLNLVLYNEFTGSGSQAGANIKDLFNSLRRVDSDTLAQADLSRAFYSVRLEAEDGVALPGYVYRGRNFLMQRLPMGYRYSMKILSLCVEDMLGHHTPTRSVVRAIYADNIIYSAQRQDEGVLQERIREDEKILNRHGFRWKPGSVETLPREAGASMVVLGYNLFRRQDGRIGIGVKYRVLPEVWNRRSLLQWSAKCYDELGIAGSGAIKARISAFATAGILTSILPRN</sequence>
<dbReference type="Proteomes" id="UP000007800">
    <property type="component" value="Unassembled WGS sequence"/>
</dbReference>
<evidence type="ECO:0000313" key="2">
    <source>
        <dbReference type="EMBL" id="EER00696.1"/>
    </source>
</evidence>
<dbReference type="EMBL" id="GG684761">
    <property type="protein sequence ID" value="EER00696.1"/>
    <property type="molecule type" value="Genomic_DNA"/>
</dbReference>
<gene>
    <name evidence="2" type="ORF">Pmar_PMAR021231</name>
</gene>
<feature type="compositionally biased region" description="Polar residues" evidence="1">
    <location>
        <begin position="19"/>
        <end position="35"/>
    </location>
</feature>
<dbReference type="InterPro" id="IPR043502">
    <property type="entry name" value="DNA/RNA_pol_sf"/>
</dbReference>
<dbReference type="RefSeq" id="XP_002767978.1">
    <property type="nucleotide sequence ID" value="XM_002767932.1"/>
</dbReference>
<dbReference type="InParanoid" id="C5LRE8"/>
<evidence type="ECO:0000256" key="1">
    <source>
        <dbReference type="SAM" id="MobiDB-lite"/>
    </source>
</evidence>
<keyword evidence="3" id="KW-1185">Reference proteome</keyword>
<proteinExistence type="predicted"/>
<name>C5LRE8_PERM5</name>